<protein>
    <submittedName>
        <fullName evidence="2">Uncharacterized protein</fullName>
    </submittedName>
</protein>
<gene>
    <name evidence="2" type="ORF">AFUS01_LOCUS24112</name>
</gene>
<feature type="region of interest" description="Disordered" evidence="1">
    <location>
        <begin position="1"/>
        <end position="84"/>
    </location>
</feature>
<reference evidence="2" key="1">
    <citation type="submission" date="2021-06" db="EMBL/GenBank/DDBJ databases">
        <authorList>
            <person name="Hodson N. C."/>
            <person name="Mongue J. A."/>
            <person name="Jaron S. K."/>
        </authorList>
    </citation>
    <scope>NUCLEOTIDE SEQUENCE</scope>
</reference>
<evidence type="ECO:0000313" key="2">
    <source>
        <dbReference type="EMBL" id="CAG7785491.1"/>
    </source>
</evidence>
<feature type="compositionally biased region" description="Polar residues" evidence="1">
    <location>
        <begin position="133"/>
        <end position="155"/>
    </location>
</feature>
<dbReference type="Proteomes" id="UP000708208">
    <property type="component" value="Unassembled WGS sequence"/>
</dbReference>
<feature type="compositionally biased region" description="Low complexity" evidence="1">
    <location>
        <begin position="99"/>
        <end position="117"/>
    </location>
</feature>
<dbReference type="EMBL" id="CAJVCH010297704">
    <property type="protein sequence ID" value="CAG7785491.1"/>
    <property type="molecule type" value="Genomic_DNA"/>
</dbReference>
<dbReference type="AlphaFoldDB" id="A0A8J2K9D7"/>
<feature type="non-terminal residue" evidence="2">
    <location>
        <position position="1"/>
    </location>
</feature>
<feature type="compositionally biased region" description="Polar residues" evidence="1">
    <location>
        <begin position="75"/>
        <end position="84"/>
    </location>
</feature>
<dbReference type="OrthoDB" id="7700762at2759"/>
<feature type="compositionally biased region" description="Low complexity" evidence="1">
    <location>
        <begin position="27"/>
        <end position="40"/>
    </location>
</feature>
<feature type="compositionally biased region" description="Polar residues" evidence="1">
    <location>
        <begin position="41"/>
        <end position="50"/>
    </location>
</feature>
<sequence length="194" mass="20160">MLEGMSSTPLPTNTPPPPFQEKAYYRGVVGPGQQPGLPQQWNLTNSQSPNRRIVGTSSSGAGSSASSSEHHRNPLGTSALDSETVSISEVYVETRMHRSSLSVASSSTTSGVSSSLGHRMPRSPPAGVHDFSRNTSATPTWTEGTPSFTESSSSGDLGEDYLGCPTTPVKGAAGRLGDSSGAQTGTEEKDSEMV</sequence>
<feature type="compositionally biased region" description="Low complexity" evidence="1">
    <location>
        <begin position="57"/>
        <end position="67"/>
    </location>
</feature>
<evidence type="ECO:0000313" key="3">
    <source>
        <dbReference type="Proteomes" id="UP000708208"/>
    </source>
</evidence>
<comment type="caution">
    <text evidence="2">The sequence shown here is derived from an EMBL/GenBank/DDBJ whole genome shotgun (WGS) entry which is preliminary data.</text>
</comment>
<proteinExistence type="predicted"/>
<organism evidence="2 3">
    <name type="scientific">Allacma fusca</name>
    <dbReference type="NCBI Taxonomy" id="39272"/>
    <lineage>
        <taxon>Eukaryota</taxon>
        <taxon>Metazoa</taxon>
        <taxon>Ecdysozoa</taxon>
        <taxon>Arthropoda</taxon>
        <taxon>Hexapoda</taxon>
        <taxon>Collembola</taxon>
        <taxon>Symphypleona</taxon>
        <taxon>Sminthuridae</taxon>
        <taxon>Allacma</taxon>
    </lineage>
</organism>
<evidence type="ECO:0000256" key="1">
    <source>
        <dbReference type="SAM" id="MobiDB-lite"/>
    </source>
</evidence>
<accession>A0A8J2K9D7</accession>
<name>A0A8J2K9D7_9HEXA</name>
<feature type="region of interest" description="Disordered" evidence="1">
    <location>
        <begin position="96"/>
        <end position="194"/>
    </location>
</feature>
<keyword evidence="3" id="KW-1185">Reference proteome</keyword>